<reference evidence="2" key="1">
    <citation type="journal article" date="2014" name="Proc. Natl. Acad. Sci. U.S.A.">
        <title>Extensive sampling of basidiomycete genomes demonstrates inadequacy of the white-rot/brown-rot paradigm for wood decay fungi.</title>
        <authorList>
            <person name="Riley R."/>
            <person name="Salamov A.A."/>
            <person name="Brown D.W."/>
            <person name="Nagy L.G."/>
            <person name="Floudas D."/>
            <person name="Held B.W."/>
            <person name="Levasseur A."/>
            <person name="Lombard V."/>
            <person name="Morin E."/>
            <person name="Otillar R."/>
            <person name="Lindquist E.A."/>
            <person name="Sun H."/>
            <person name="LaButti K.M."/>
            <person name="Schmutz J."/>
            <person name="Jabbour D."/>
            <person name="Luo H."/>
            <person name="Baker S.E."/>
            <person name="Pisabarro A.G."/>
            <person name="Walton J.D."/>
            <person name="Blanchette R.A."/>
            <person name="Henrissat B."/>
            <person name="Martin F."/>
            <person name="Cullen D."/>
            <person name="Hibbett D.S."/>
            <person name="Grigoriev I.V."/>
        </authorList>
    </citation>
    <scope>NUCLEOTIDE SEQUENCE [LARGE SCALE GENOMIC DNA]</scope>
    <source>
        <strain evidence="2">MUCL 33604</strain>
    </source>
</reference>
<organism evidence="1 2">
    <name type="scientific">Jaapia argillacea MUCL 33604</name>
    <dbReference type="NCBI Taxonomy" id="933084"/>
    <lineage>
        <taxon>Eukaryota</taxon>
        <taxon>Fungi</taxon>
        <taxon>Dikarya</taxon>
        <taxon>Basidiomycota</taxon>
        <taxon>Agaricomycotina</taxon>
        <taxon>Agaricomycetes</taxon>
        <taxon>Agaricomycetidae</taxon>
        <taxon>Jaapiales</taxon>
        <taxon>Jaapiaceae</taxon>
        <taxon>Jaapia</taxon>
    </lineage>
</organism>
<dbReference type="OrthoDB" id="5324692at2759"/>
<dbReference type="InParanoid" id="A0A067PPB4"/>
<dbReference type="AlphaFoldDB" id="A0A067PPB4"/>
<evidence type="ECO:0000313" key="2">
    <source>
        <dbReference type="Proteomes" id="UP000027265"/>
    </source>
</evidence>
<feature type="non-terminal residue" evidence="1">
    <location>
        <position position="1"/>
    </location>
</feature>
<name>A0A067PPB4_9AGAM</name>
<evidence type="ECO:0000313" key="1">
    <source>
        <dbReference type="EMBL" id="KDQ53137.1"/>
    </source>
</evidence>
<proteinExistence type="predicted"/>
<dbReference type="STRING" id="933084.A0A067PPB4"/>
<gene>
    <name evidence="1" type="ORF">JAAARDRAFT_137622</name>
</gene>
<dbReference type="HOGENOM" id="CLU_2564636_0_0_1"/>
<keyword evidence="2" id="KW-1185">Reference proteome</keyword>
<protein>
    <submittedName>
        <fullName evidence="1">Uncharacterized protein</fullName>
    </submittedName>
</protein>
<sequence length="82" mass="9082">FLACEECSHDVIASSSLESSLTYHGIQAPNVAPCELYSPRMRKIWAEACAINDLSYLVTASQQRAQAYNDFTEACTFEIGMI</sequence>
<dbReference type="Proteomes" id="UP000027265">
    <property type="component" value="Unassembled WGS sequence"/>
</dbReference>
<accession>A0A067PPB4</accession>
<dbReference type="EMBL" id="KL197735">
    <property type="protein sequence ID" value="KDQ53137.1"/>
    <property type="molecule type" value="Genomic_DNA"/>
</dbReference>